<proteinExistence type="predicted"/>
<accession>A0A6C0E829</accession>
<dbReference type="InterPro" id="IPR029052">
    <property type="entry name" value="Metallo-depent_PP-like"/>
</dbReference>
<evidence type="ECO:0000313" key="2">
    <source>
        <dbReference type="EMBL" id="QHT24563.1"/>
    </source>
</evidence>
<dbReference type="EMBL" id="MN739746">
    <property type="protein sequence ID" value="QHT24563.1"/>
    <property type="molecule type" value="Genomic_DNA"/>
</dbReference>
<dbReference type="Pfam" id="PF00149">
    <property type="entry name" value="Metallophos"/>
    <property type="match status" value="1"/>
</dbReference>
<dbReference type="SUPFAM" id="SSF56300">
    <property type="entry name" value="Metallo-dependent phosphatases"/>
    <property type="match status" value="1"/>
</dbReference>
<sequence>MSDKKTQQNSVLDWFNLEDLENEKYNDFKNKPKLSKYGIFKQPKSRMILIGDIHGDFDALETILVEQAAVLEKKHHNNKTHYRWIGGDTWVICLGDLVDRCREESIFEKVQILNYYTGNNEIVNKSIGEDSKSELHVLDLLNMTMIQAEQSGGKLIKIIGNHDFESIPSGFPFFYTSYSSPYFYYHTLNTLYETQKITINNYKLVWNALKTNGESCKQIKSHLRQHYFAIDQILNCKLRAGYVFLVVQIGDWVMAHGGILKNMIEYYYNINTDKLNISLNTILNNDSRLHNYLKNIKNTQQHINIKESPPKYTEKDTSKDIKINMLVNDLAKFENPWVDTLTGKSWIQILNKTFYEYAYGTLGDNEKNKFQSYLHGEYLKSDSLIYDRSLGDHCCNNESELSNYHFELYQKILNLQLFHFKKNKEIKIAIAHCPQIANVGMLSKSYLPDNVIRKGHTKISNDWVETLIDNRKDYRYTYYSAISGDLPDKNGTPKLWRLDVAYSRAFDNKALNELVENIENGDLEMFPSLVRLLHARAPQCLEVIPDMEPRILSANPLKISRPWLKKYQKTLKLLETYINEYPSYPENPPYVIKMK</sequence>
<dbReference type="InterPro" id="IPR004843">
    <property type="entry name" value="Calcineurin-like_PHP"/>
</dbReference>
<name>A0A6C0E829_9ZZZZ</name>
<dbReference type="PANTHER" id="PTHR46546">
    <property type="entry name" value="SHEWANELLA-LIKE PROTEIN PHOSPHATASE 1"/>
    <property type="match status" value="1"/>
</dbReference>
<evidence type="ECO:0000259" key="1">
    <source>
        <dbReference type="Pfam" id="PF00149"/>
    </source>
</evidence>
<dbReference type="Gene3D" id="3.60.21.10">
    <property type="match status" value="1"/>
</dbReference>
<protein>
    <recommendedName>
        <fullName evidence="1">Calcineurin-like phosphoesterase domain-containing protein</fullName>
    </recommendedName>
</protein>
<dbReference type="GO" id="GO:0016787">
    <property type="term" value="F:hydrolase activity"/>
    <property type="evidence" value="ECO:0007669"/>
    <property type="project" value="InterPro"/>
</dbReference>
<dbReference type="AlphaFoldDB" id="A0A6C0E829"/>
<reference evidence="2" key="1">
    <citation type="journal article" date="2020" name="Nature">
        <title>Giant virus diversity and host interactions through global metagenomics.</title>
        <authorList>
            <person name="Schulz F."/>
            <person name="Roux S."/>
            <person name="Paez-Espino D."/>
            <person name="Jungbluth S."/>
            <person name="Walsh D.A."/>
            <person name="Denef V.J."/>
            <person name="McMahon K.D."/>
            <person name="Konstantinidis K.T."/>
            <person name="Eloe-Fadrosh E.A."/>
            <person name="Kyrpides N.C."/>
            <person name="Woyke T."/>
        </authorList>
    </citation>
    <scope>NUCLEOTIDE SEQUENCE</scope>
    <source>
        <strain evidence="2">GVMAG-M-3300023179-150</strain>
    </source>
</reference>
<organism evidence="2">
    <name type="scientific">viral metagenome</name>
    <dbReference type="NCBI Taxonomy" id="1070528"/>
    <lineage>
        <taxon>unclassified sequences</taxon>
        <taxon>metagenomes</taxon>
        <taxon>organismal metagenomes</taxon>
    </lineage>
</organism>
<dbReference type="PANTHER" id="PTHR46546:SF4">
    <property type="entry name" value="SHEWANELLA-LIKE PROTEIN PHOSPHATASE 1"/>
    <property type="match status" value="1"/>
</dbReference>
<feature type="domain" description="Calcineurin-like phosphoesterase" evidence="1">
    <location>
        <begin position="46"/>
        <end position="206"/>
    </location>
</feature>